<feature type="compositionally biased region" description="Basic and acidic residues" evidence="1">
    <location>
        <begin position="72"/>
        <end position="93"/>
    </location>
</feature>
<dbReference type="OMA" id="CGNTHRV"/>
<dbReference type="AlphaFoldDB" id="A0A0K9P0Q8"/>
<name>A0A0K9P0Q8_ZOSMR</name>
<dbReference type="Pfam" id="PF00403">
    <property type="entry name" value="HMA"/>
    <property type="match status" value="1"/>
</dbReference>
<dbReference type="InterPro" id="IPR036163">
    <property type="entry name" value="HMA_dom_sf"/>
</dbReference>
<reference evidence="4" key="1">
    <citation type="journal article" date="2016" name="Nature">
        <title>The genome of the seagrass Zostera marina reveals angiosperm adaptation to the sea.</title>
        <authorList>
            <person name="Olsen J.L."/>
            <person name="Rouze P."/>
            <person name="Verhelst B."/>
            <person name="Lin Y.-C."/>
            <person name="Bayer T."/>
            <person name="Collen J."/>
            <person name="Dattolo E."/>
            <person name="De Paoli E."/>
            <person name="Dittami S."/>
            <person name="Maumus F."/>
            <person name="Michel G."/>
            <person name="Kersting A."/>
            <person name="Lauritano C."/>
            <person name="Lohaus R."/>
            <person name="Toepel M."/>
            <person name="Tonon T."/>
            <person name="Vanneste K."/>
            <person name="Amirebrahimi M."/>
            <person name="Brakel J."/>
            <person name="Bostroem C."/>
            <person name="Chovatia M."/>
            <person name="Grimwood J."/>
            <person name="Jenkins J.W."/>
            <person name="Jueterbock A."/>
            <person name="Mraz A."/>
            <person name="Stam W.T."/>
            <person name="Tice H."/>
            <person name="Bornberg-Bauer E."/>
            <person name="Green P.J."/>
            <person name="Pearson G.A."/>
            <person name="Procaccini G."/>
            <person name="Duarte C.M."/>
            <person name="Schmutz J."/>
            <person name="Reusch T.B.H."/>
            <person name="Van de Peer Y."/>
        </authorList>
    </citation>
    <scope>NUCLEOTIDE SEQUENCE [LARGE SCALE GENOMIC DNA]</scope>
    <source>
        <strain evidence="4">cv. Finnish</strain>
    </source>
</reference>
<sequence length="127" mass="14178">MKKEIVIRTPYCIEKCQKTVLQAIGKVPGVDQVFFDNVTGTVTLIGDIDITKVEKNLKNQGKKMDILSLQLHTKEEKPQSKPADQPDAKKTDEKSDINNLHVHCNGGKCCCKCCGNTHRVTDYCVVM</sequence>
<feature type="region of interest" description="Disordered" evidence="1">
    <location>
        <begin position="70"/>
        <end position="93"/>
    </location>
</feature>
<evidence type="ECO:0000313" key="4">
    <source>
        <dbReference type="Proteomes" id="UP000036987"/>
    </source>
</evidence>
<keyword evidence="4" id="KW-1185">Reference proteome</keyword>
<feature type="domain" description="HMA" evidence="2">
    <location>
        <begin position="14"/>
        <end position="58"/>
    </location>
</feature>
<dbReference type="Proteomes" id="UP000036987">
    <property type="component" value="Unassembled WGS sequence"/>
</dbReference>
<proteinExistence type="predicted"/>
<dbReference type="SUPFAM" id="SSF55008">
    <property type="entry name" value="HMA, heavy metal-associated domain"/>
    <property type="match status" value="1"/>
</dbReference>
<evidence type="ECO:0000259" key="2">
    <source>
        <dbReference type="Pfam" id="PF00403"/>
    </source>
</evidence>
<organism evidence="3 4">
    <name type="scientific">Zostera marina</name>
    <name type="common">Eelgrass</name>
    <dbReference type="NCBI Taxonomy" id="29655"/>
    <lineage>
        <taxon>Eukaryota</taxon>
        <taxon>Viridiplantae</taxon>
        <taxon>Streptophyta</taxon>
        <taxon>Embryophyta</taxon>
        <taxon>Tracheophyta</taxon>
        <taxon>Spermatophyta</taxon>
        <taxon>Magnoliopsida</taxon>
        <taxon>Liliopsida</taxon>
        <taxon>Zosteraceae</taxon>
        <taxon>Zostera</taxon>
    </lineage>
</organism>
<dbReference type="Gene3D" id="3.30.70.100">
    <property type="match status" value="1"/>
</dbReference>
<dbReference type="EMBL" id="LFYR01001430">
    <property type="protein sequence ID" value="KMZ61795.1"/>
    <property type="molecule type" value="Genomic_DNA"/>
</dbReference>
<evidence type="ECO:0000256" key="1">
    <source>
        <dbReference type="SAM" id="MobiDB-lite"/>
    </source>
</evidence>
<gene>
    <name evidence="3" type="ORF">ZOSMA_4G00840</name>
</gene>
<evidence type="ECO:0000313" key="3">
    <source>
        <dbReference type="EMBL" id="KMZ61795.1"/>
    </source>
</evidence>
<dbReference type="InterPro" id="IPR006121">
    <property type="entry name" value="HMA_dom"/>
</dbReference>
<dbReference type="OrthoDB" id="691258at2759"/>
<protein>
    <recommendedName>
        <fullName evidence="2">HMA domain-containing protein</fullName>
    </recommendedName>
</protein>
<comment type="caution">
    <text evidence="3">The sequence shown here is derived from an EMBL/GenBank/DDBJ whole genome shotgun (WGS) entry which is preliminary data.</text>
</comment>
<dbReference type="GO" id="GO:0046872">
    <property type="term" value="F:metal ion binding"/>
    <property type="evidence" value="ECO:0007669"/>
    <property type="project" value="InterPro"/>
</dbReference>
<accession>A0A0K9P0Q8</accession>